<dbReference type="PIRSF" id="PIRSF006135">
    <property type="entry name" value="CobU"/>
    <property type="match status" value="1"/>
</dbReference>
<comment type="function">
    <text evidence="4 14">Catalyzes ATP-dependent phosphorylation of adenosylcobinamide and addition of GMP to adenosylcobinamide phosphate.</text>
</comment>
<dbReference type="NCBIfam" id="NF004469">
    <property type="entry name" value="PRK05800.1"/>
    <property type="match status" value="1"/>
</dbReference>
<organism evidence="15 16">
    <name type="scientific">Moraxella canis</name>
    <dbReference type="NCBI Taxonomy" id="90239"/>
    <lineage>
        <taxon>Bacteria</taxon>
        <taxon>Pseudomonadati</taxon>
        <taxon>Pseudomonadota</taxon>
        <taxon>Gammaproteobacteria</taxon>
        <taxon>Moraxellales</taxon>
        <taxon>Moraxellaceae</taxon>
        <taxon>Moraxella</taxon>
    </lineage>
</organism>
<evidence type="ECO:0000256" key="7">
    <source>
        <dbReference type="ARBA" id="ARBA00007490"/>
    </source>
</evidence>
<evidence type="ECO:0000256" key="3">
    <source>
        <dbReference type="ARBA" id="ARBA00001522"/>
    </source>
</evidence>
<evidence type="ECO:0000256" key="11">
    <source>
        <dbReference type="ARBA" id="ARBA00022777"/>
    </source>
</evidence>
<dbReference type="RefSeq" id="WP_114800873.1">
    <property type="nucleotide sequence ID" value="NZ_CP139961.1"/>
</dbReference>
<keyword evidence="8 14" id="KW-0169">Cobalamin biosynthesis</keyword>
<evidence type="ECO:0000256" key="8">
    <source>
        <dbReference type="ARBA" id="ARBA00022573"/>
    </source>
</evidence>
<dbReference type="CDD" id="cd00544">
    <property type="entry name" value="CobU"/>
    <property type="match status" value="1"/>
</dbReference>
<comment type="catalytic activity">
    <reaction evidence="2 14">
        <text>adenosylcob(III)inamide phosphate + GTP + H(+) = adenosylcob(III)inamide-GDP + diphosphate</text>
        <dbReference type="Rhea" id="RHEA:22712"/>
        <dbReference type="ChEBI" id="CHEBI:15378"/>
        <dbReference type="ChEBI" id="CHEBI:33019"/>
        <dbReference type="ChEBI" id="CHEBI:37565"/>
        <dbReference type="ChEBI" id="CHEBI:58502"/>
        <dbReference type="ChEBI" id="CHEBI:60487"/>
        <dbReference type="EC" id="2.7.7.62"/>
    </reaction>
</comment>
<dbReference type="Pfam" id="PF02283">
    <property type="entry name" value="CobU"/>
    <property type="match status" value="1"/>
</dbReference>
<comment type="catalytic activity">
    <reaction evidence="3">
        <text>adenosylcob(III)inamide + GTP = adenosylcob(III)inamide phosphate + GDP + H(+)</text>
        <dbReference type="Rhea" id="RHEA:15765"/>
        <dbReference type="ChEBI" id="CHEBI:2480"/>
        <dbReference type="ChEBI" id="CHEBI:15378"/>
        <dbReference type="ChEBI" id="CHEBI:37565"/>
        <dbReference type="ChEBI" id="CHEBI:58189"/>
        <dbReference type="ChEBI" id="CHEBI:58502"/>
        <dbReference type="EC" id="2.7.1.156"/>
    </reaction>
</comment>
<accession>A0ABZ0WVZ8</accession>
<keyword evidence="13 14" id="KW-0342">GTP-binding</keyword>
<evidence type="ECO:0000313" key="16">
    <source>
        <dbReference type="Proteomes" id="UP001324384"/>
    </source>
</evidence>
<dbReference type="GO" id="GO:0043752">
    <property type="term" value="F:adenosylcobinamide kinase activity"/>
    <property type="evidence" value="ECO:0007669"/>
    <property type="project" value="UniProtKB-EC"/>
</dbReference>
<reference evidence="15 16" key="1">
    <citation type="submission" date="2023-12" db="EMBL/GenBank/DDBJ databases">
        <title>Genome sequencing and assembly of bacterial species from a model synthetic community.</title>
        <authorList>
            <person name="Hogle S.L."/>
        </authorList>
    </citation>
    <scope>NUCLEOTIDE SEQUENCE [LARGE SCALE GENOMIC DNA]</scope>
    <source>
        <strain evidence="15 16">HAMBI_2792</strain>
    </source>
</reference>
<comment type="catalytic activity">
    <reaction evidence="1 14">
        <text>adenosylcob(III)inamide + ATP = adenosylcob(III)inamide phosphate + ADP + H(+)</text>
        <dbReference type="Rhea" id="RHEA:15769"/>
        <dbReference type="ChEBI" id="CHEBI:2480"/>
        <dbReference type="ChEBI" id="CHEBI:15378"/>
        <dbReference type="ChEBI" id="CHEBI:30616"/>
        <dbReference type="ChEBI" id="CHEBI:58502"/>
        <dbReference type="ChEBI" id="CHEBI:456216"/>
        <dbReference type="EC" id="2.7.1.156"/>
    </reaction>
</comment>
<dbReference type="EC" id="2.7.7.62" evidence="14"/>
<evidence type="ECO:0000313" key="15">
    <source>
        <dbReference type="EMBL" id="WQE03433.1"/>
    </source>
</evidence>
<dbReference type="EC" id="2.7.1.156" evidence="14"/>
<comment type="pathway">
    <text evidence="5 14">Cofactor biosynthesis; adenosylcobalamin biosynthesis; adenosylcobalamin from cob(II)yrinate a,c-diamide: step 6/7.</text>
</comment>
<dbReference type="Gene3D" id="3.40.50.300">
    <property type="entry name" value="P-loop containing nucleotide triphosphate hydrolases"/>
    <property type="match status" value="1"/>
</dbReference>
<dbReference type="PANTHER" id="PTHR34848:SF1">
    <property type="entry name" value="BIFUNCTIONAL ADENOSYLCOBALAMIN BIOSYNTHESIS PROTEIN COBU"/>
    <property type="match status" value="1"/>
</dbReference>
<evidence type="ECO:0000256" key="14">
    <source>
        <dbReference type="PIRNR" id="PIRNR006135"/>
    </source>
</evidence>
<keyword evidence="12 14" id="KW-0067">ATP-binding</keyword>
<dbReference type="Proteomes" id="UP001324384">
    <property type="component" value="Chromosome"/>
</dbReference>
<comment type="similarity">
    <text evidence="7 14">Belongs to the CobU/CobP family.</text>
</comment>
<evidence type="ECO:0000256" key="12">
    <source>
        <dbReference type="ARBA" id="ARBA00022840"/>
    </source>
</evidence>
<gene>
    <name evidence="15" type="primary">cobU</name>
    <name evidence="15" type="ORF">U0021_06660</name>
</gene>
<dbReference type="GO" id="GO:0008820">
    <property type="term" value="F:cobinamide phosphate guanylyltransferase activity"/>
    <property type="evidence" value="ECO:0007669"/>
    <property type="project" value="UniProtKB-EC"/>
</dbReference>
<evidence type="ECO:0000256" key="4">
    <source>
        <dbReference type="ARBA" id="ARBA00003889"/>
    </source>
</evidence>
<evidence type="ECO:0000256" key="13">
    <source>
        <dbReference type="ARBA" id="ARBA00023134"/>
    </source>
</evidence>
<comment type="pathway">
    <text evidence="6 14">Cofactor biosynthesis; adenosylcobalamin biosynthesis; adenosylcobalamin from cob(II)yrinate a,c-diamide: step 5/7.</text>
</comment>
<keyword evidence="10 14" id="KW-0547">Nucleotide-binding</keyword>
<evidence type="ECO:0000256" key="2">
    <source>
        <dbReference type="ARBA" id="ARBA00000711"/>
    </source>
</evidence>
<dbReference type="EMBL" id="CP139961">
    <property type="protein sequence ID" value="WQE03433.1"/>
    <property type="molecule type" value="Genomic_DNA"/>
</dbReference>
<dbReference type="PANTHER" id="PTHR34848">
    <property type="match status" value="1"/>
</dbReference>
<evidence type="ECO:0000256" key="10">
    <source>
        <dbReference type="ARBA" id="ARBA00022741"/>
    </source>
</evidence>
<evidence type="ECO:0000256" key="6">
    <source>
        <dbReference type="ARBA" id="ARBA00005159"/>
    </source>
</evidence>
<evidence type="ECO:0000256" key="1">
    <source>
        <dbReference type="ARBA" id="ARBA00000312"/>
    </source>
</evidence>
<dbReference type="SUPFAM" id="SSF52540">
    <property type="entry name" value="P-loop containing nucleoside triphosphate hydrolases"/>
    <property type="match status" value="1"/>
</dbReference>
<sequence length="171" mass="19196">MLTLVLGGARSGKSRHAEALAKQLEQTGKRVIYVATAKADDDEMHHRILRHQNDRPSHWQTFETPVDLAHYLQHFDDQVVILIDCLTLWMSNLLMLDAKLFDKYKNDFLGYLTSTTADVIMVSNETGLGVVPMGELTRRFVDEIGFLHQAIAAKADQVIFCVAGLPMTLKG</sequence>
<keyword evidence="9 14" id="KW-0808">Transferase</keyword>
<keyword evidence="11 14" id="KW-0418">Kinase</keyword>
<evidence type="ECO:0000256" key="5">
    <source>
        <dbReference type="ARBA" id="ARBA00004692"/>
    </source>
</evidence>
<proteinExistence type="inferred from homology"/>
<keyword evidence="15" id="KW-0548">Nucleotidyltransferase</keyword>
<protein>
    <recommendedName>
        <fullName evidence="14">Bifunctional adenosylcobalamin biosynthesis protein</fullName>
        <ecNumber evidence="14">2.7.1.156</ecNumber>
        <ecNumber evidence="14">2.7.7.62</ecNumber>
    </recommendedName>
</protein>
<keyword evidence="16" id="KW-1185">Reference proteome</keyword>
<evidence type="ECO:0000256" key="9">
    <source>
        <dbReference type="ARBA" id="ARBA00022679"/>
    </source>
</evidence>
<name>A0ABZ0WVZ8_9GAMM</name>
<dbReference type="InterPro" id="IPR027417">
    <property type="entry name" value="P-loop_NTPase"/>
</dbReference>
<dbReference type="InterPro" id="IPR003203">
    <property type="entry name" value="CobU/CobP"/>
</dbReference>